<dbReference type="AlphaFoldDB" id="F6F359"/>
<evidence type="ECO:0000313" key="3">
    <source>
        <dbReference type="Proteomes" id="UP000007150"/>
    </source>
</evidence>
<keyword evidence="3" id="KW-1185">Reference proteome</keyword>
<accession>F6F359</accession>
<reference evidence="2 3" key="1">
    <citation type="submission" date="2011-05" db="EMBL/GenBank/DDBJ databases">
        <title>Complete sequence of chromosome 2 of Sphingobium chlorophenolicum L-1.</title>
        <authorList>
            <consortium name="US DOE Joint Genome Institute"/>
            <person name="Lucas S."/>
            <person name="Han J."/>
            <person name="Lapidus A."/>
            <person name="Cheng J.-F."/>
            <person name="Goodwin L."/>
            <person name="Pitluck S."/>
            <person name="Peters L."/>
            <person name="Daligault H."/>
            <person name="Han C."/>
            <person name="Tapia R."/>
            <person name="Land M."/>
            <person name="Hauser L."/>
            <person name="Kyrpides N."/>
            <person name="Ivanova N."/>
            <person name="Pagani I."/>
            <person name="Turner P."/>
            <person name="Copley S."/>
            <person name="Woyke T."/>
        </authorList>
    </citation>
    <scope>NUCLEOTIDE SEQUENCE [LARGE SCALE GENOMIC DNA]</scope>
    <source>
        <strain evidence="2 3">L-1</strain>
    </source>
</reference>
<dbReference type="EMBL" id="CP002799">
    <property type="protein sequence ID" value="AEG50871.1"/>
    <property type="molecule type" value="Genomic_DNA"/>
</dbReference>
<feature type="domain" description="EthD" evidence="1">
    <location>
        <begin position="11"/>
        <end position="103"/>
    </location>
</feature>
<dbReference type="GO" id="GO:0016491">
    <property type="term" value="F:oxidoreductase activity"/>
    <property type="evidence" value="ECO:0007669"/>
    <property type="project" value="InterPro"/>
</dbReference>
<dbReference type="Proteomes" id="UP000007150">
    <property type="component" value="Chromosome 2"/>
</dbReference>
<dbReference type="Pfam" id="PF07110">
    <property type="entry name" value="EthD"/>
    <property type="match status" value="1"/>
</dbReference>
<protein>
    <submittedName>
        <fullName evidence="2">Ethyl tert-butyl ether degradation EthD</fullName>
    </submittedName>
</protein>
<evidence type="ECO:0000313" key="2">
    <source>
        <dbReference type="EMBL" id="AEG50871.1"/>
    </source>
</evidence>
<dbReference type="InterPro" id="IPR011008">
    <property type="entry name" value="Dimeric_a/b-barrel"/>
</dbReference>
<sequence>MLKIVVLMKKKAGMSRADFIDHYENVHSVLGRKYLGHLFLNYVRNYPQGPMLPGGAGESSTPYDCITEIWLRDEAALNEMRAIIARPDVSAVLKADEQLFQDKAESHFLIVEEHRDG</sequence>
<name>F6F359_SPHCR</name>
<dbReference type="STRING" id="690566.Sphch_3261"/>
<dbReference type="HOGENOM" id="CLU_115019_2_1_5"/>
<dbReference type="KEGG" id="sch:Sphch_3261"/>
<proteinExistence type="predicted"/>
<evidence type="ECO:0000259" key="1">
    <source>
        <dbReference type="Pfam" id="PF07110"/>
    </source>
</evidence>
<dbReference type="InterPro" id="IPR009799">
    <property type="entry name" value="EthD_dom"/>
</dbReference>
<dbReference type="SUPFAM" id="SSF54909">
    <property type="entry name" value="Dimeric alpha+beta barrel"/>
    <property type="match status" value="1"/>
</dbReference>
<gene>
    <name evidence="2" type="ORF">Sphch_3261</name>
</gene>
<dbReference type="Gene3D" id="3.30.70.100">
    <property type="match status" value="1"/>
</dbReference>
<dbReference type="RefSeq" id="WP_013849101.1">
    <property type="nucleotide sequence ID" value="NC_015594.1"/>
</dbReference>
<organism evidence="2 3">
    <name type="scientific">Sphingobium chlorophenolicum L-1</name>
    <dbReference type="NCBI Taxonomy" id="690566"/>
    <lineage>
        <taxon>Bacteria</taxon>
        <taxon>Pseudomonadati</taxon>
        <taxon>Pseudomonadota</taxon>
        <taxon>Alphaproteobacteria</taxon>
        <taxon>Sphingomonadales</taxon>
        <taxon>Sphingomonadaceae</taxon>
        <taxon>Sphingobium</taxon>
    </lineage>
</organism>